<proteinExistence type="predicted"/>
<sequence>MVRGAASSPKAGGEPKQAKTARDDVEEGHLAKDQAALKVERKVEGMEGKEAKDVQGKDQGVKVEKEQGHKAKEEEDKGTEKEEQPEDIIKRHMKQEDEYYHEAFTDEEAEEERHRHEAASKLKEEPKKDEEGKVSEEEQKVRAELERVARDLPENTLEEGHIFFFYRPKVGNLPTHSVDDVQRFHFVMQPTVRKGATSDQLKCRLIVVGKKKLPSVTRHERFFAFVAEVADSVEEITGGMGEHGYMTGTRGQRSQGAARLAGSGAYSLCAKVPASGYKGRRPGDVRLAYHLELPVEGEEGDCQRELGLDRSGYFVLTIKNPATKETSKAAGLPTAGPKPEYTEEQAEQLVGYQWAGPYKDVTVLDYKGTELLLIGGRNQQLQTSIGPAADHLEALAQRDTDEAQKEKGKDKKEALTAQLQERLGPAPDISPSKDGQWK</sequence>
<gene>
    <name evidence="2" type="ORF">DUNSADRAFT_14983</name>
</gene>
<evidence type="ECO:0000313" key="3">
    <source>
        <dbReference type="Proteomes" id="UP000815325"/>
    </source>
</evidence>
<dbReference type="Proteomes" id="UP000815325">
    <property type="component" value="Unassembled WGS sequence"/>
</dbReference>
<reference evidence="2" key="1">
    <citation type="submission" date="2017-08" db="EMBL/GenBank/DDBJ databases">
        <authorList>
            <person name="Polle J.E."/>
            <person name="Barry K."/>
            <person name="Cushman J."/>
            <person name="Schmutz J."/>
            <person name="Tran D."/>
            <person name="Hathwaick L.T."/>
            <person name="Yim W.C."/>
            <person name="Jenkins J."/>
            <person name="Mckie-Krisberg Z.M."/>
            <person name="Prochnik S."/>
            <person name="Lindquist E."/>
            <person name="Dockter R.B."/>
            <person name="Adam C."/>
            <person name="Molina H."/>
            <person name="Bunkerborg J."/>
            <person name="Jin E."/>
            <person name="Buchheim M."/>
            <person name="Magnuson J."/>
        </authorList>
    </citation>
    <scope>NUCLEOTIDE SEQUENCE</scope>
    <source>
        <strain evidence="2">CCAP 19/18</strain>
    </source>
</reference>
<dbReference type="PANTHER" id="PTHR34776">
    <property type="entry name" value="F17F16.3 PROTEIN"/>
    <property type="match status" value="1"/>
</dbReference>
<dbReference type="EMBL" id="MU069499">
    <property type="protein sequence ID" value="KAF5840959.1"/>
    <property type="molecule type" value="Genomic_DNA"/>
</dbReference>
<keyword evidence="3" id="KW-1185">Reference proteome</keyword>
<feature type="region of interest" description="Disordered" evidence="1">
    <location>
        <begin position="1"/>
        <end position="141"/>
    </location>
</feature>
<comment type="caution">
    <text evidence="2">The sequence shown here is derived from an EMBL/GenBank/DDBJ whole genome shotgun (WGS) entry which is preliminary data.</text>
</comment>
<name>A0ABQ7H268_DUNSA</name>
<accession>A0ABQ7H268</accession>
<feature type="compositionally biased region" description="Basic and acidic residues" evidence="1">
    <location>
        <begin position="111"/>
        <end position="141"/>
    </location>
</feature>
<organism evidence="2 3">
    <name type="scientific">Dunaliella salina</name>
    <name type="common">Green alga</name>
    <name type="synonym">Protococcus salinus</name>
    <dbReference type="NCBI Taxonomy" id="3046"/>
    <lineage>
        <taxon>Eukaryota</taxon>
        <taxon>Viridiplantae</taxon>
        <taxon>Chlorophyta</taxon>
        <taxon>core chlorophytes</taxon>
        <taxon>Chlorophyceae</taxon>
        <taxon>CS clade</taxon>
        <taxon>Chlamydomonadales</taxon>
        <taxon>Dunaliellaceae</taxon>
        <taxon>Dunaliella</taxon>
    </lineage>
</organism>
<feature type="compositionally biased region" description="Basic and acidic residues" evidence="1">
    <location>
        <begin position="398"/>
        <end position="414"/>
    </location>
</feature>
<feature type="region of interest" description="Disordered" evidence="1">
    <location>
        <begin position="398"/>
        <end position="438"/>
    </location>
</feature>
<feature type="compositionally biased region" description="Basic and acidic residues" evidence="1">
    <location>
        <begin position="16"/>
        <end position="32"/>
    </location>
</feature>
<evidence type="ECO:0000313" key="2">
    <source>
        <dbReference type="EMBL" id="KAF5840959.1"/>
    </source>
</evidence>
<feature type="compositionally biased region" description="Basic and acidic residues" evidence="1">
    <location>
        <begin position="38"/>
        <end position="104"/>
    </location>
</feature>
<protein>
    <submittedName>
        <fullName evidence="2">Uncharacterized protein</fullName>
    </submittedName>
</protein>
<dbReference type="PANTHER" id="PTHR34776:SF1">
    <property type="entry name" value="F17F16.3 PROTEIN"/>
    <property type="match status" value="1"/>
</dbReference>
<evidence type="ECO:0000256" key="1">
    <source>
        <dbReference type="SAM" id="MobiDB-lite"/>
    </source>
</evidence>